<dbReference type="PANTHER" id="PTHR35094">
    <property type="entry name" value="LEUCINE-RICH REPEAT EXTENSIN-LIKE PROTEIN 2"/>
    <property type="match status" value="1"/>
</dbReference>
<proteinExistence type="evidence at transcript level"/>
<feature type="transmembrane region" description="Helical" evidence="2">
    <location>
        <begin position="12"/>
        <end position="29"/>
    </location>
</feature>
<keyword evidence="2" id="KW-1133">Transmembrane helix</keyword>
<dbReference type="PANTHER" id="PTHR35094:SF1">
    <property type="entry name" value="PROTEIN, PUTATIVE-RELATED"/>
    <property type="match status" value="1"/>
</dbReference>
<dbReference type="GeneID" id="130715118"/>
<sequence>MFIKGDKIKVPIMVLNLILMLLYITAVESRKLDETPMPAVNGTDEKCAPCGYTSPPPPSPAIPPPSPPPPSPKKPPSPSTVYCPPPPAPSSSSYIYITGPPGELYPIDTNFSGANHKSHHRSFFLPLLIGLFITVVAFW</sequence>
<dbReference type="KEGG" id="lja:130715118"/>
<name>I3T2T7_LOTJA</name>
<evidence type="ECO:0000256" key="1">
    <source>
        <dbReference type="SAM" id="MobiDB-lite"/>
    </source>
</evidence>
<protein>
    <submittedName>
        <fullName evidence="3">Uncharacterized protein</fullName>
    </submittedName>
</protein>
<reference evidence="3" key="1">
    <citation type="submission" date="2012-05" db="EMBL/GenBank/DDBJ databases">
        <authorList>
            <person name="Krishnakumar V."/>
            <person name="Cheung F."/>
            <person name="Xiao Y."/>
            <person name="Chan A."/>
            <person name="Moskal W.A."/>
            <person name="Town C.D."/>
        </authorList>
    </citation>
    <scope>NUCLEOTIDE SEQUENCE</scope>
</reference>
<dbReference type="AlphaFoldDB" id="I3T2T7"/>
<keyword evidence="2" id="KW-0472">Membrane</keyword>
<dbReference type="EMBL" id="BT147035">
    <property type="protein sequence ID" value="AFK46829.1"/>
    <property type="molecule type" value="mRNA"/>
</dbReference>
<feature type="region of interest" description="Disordered" evidence="1">
    <location>
        <begin position="34"/>
        <end position="85"/>
    </location>
</feature>
<dbReference type="RefSeq" id="XP_057421146.1">
    <property type="nucleotide sequence ID" value="XM_057565163.1"/>
</dbReference>
<organism evidence="3">
    <name type="scientific">Lotus japonicus</name>
    <name type="common">Lotus corniculatus var. japonicus</name>
    <dbReference type="NCBI Taxonomy" id="34305"/>
    <lineage>
        <taxon>Eukaryota</taxon>
        <taxon>Viridiplantae</taxon>
        <taxon>Streptophyta</taxon>
        <taxon>Embryophyta</taxon>
        <taxon>Tracheophyta</taxon>
        <taxon>Spermatophyta</taxon>
        <taxon>Magnoliopsida</taxon>
        <taxon>eudicotyledons</taxon>
        <taxon>Gunneridae</taxon>
        <taxon>Pentapetalae</taxon>
        <taxon>rosids</taxon>
        <taxon>fabids</taxon>
        <taxon>Fabales</taxon>
        <taxon>Fabaceae</taxon>
        <taxon>Papilionoideae</taxon>
        <taxon>50 kb inversion clade</taxon>
        <taxon>NPAAA clade</taxon>
        <taxon>Hologalegina</taxon>
        <taxon>robinioid clade</taxon>
        <taxon>Loteae</taxon>
        <taxon>Lotus</taxon>
    </lineage>
</organism>
<feature type="transmembrane region" description="Helical" evidence="2">
    <location>
        <begin position="122"/>
        <end position="138"/>
    </location>
</feature>
<evidence type="ECO:0000256" key="2">
    <source>
        <dbReference type="SAM" id="Phobius"/>
    </source>
</evidence>
<accession>I3T2T7</accession>
<feature type="compositionally biased region" description="Pro residues" evidence="1">
    <location>
        <begin position="54"/>
        <end position="85"/>
    </location>
</feature>
<keyword evidence="2" id="KW-0812">Transmembrane</keyword>
<dbReference type="OrthoDB" id="1728036at2759"/>
<evidence type="ECO:0000313" key="3">
    <source>
        <dbReference type="EMBL" id="AFK46829.1"/>
    </source>
</evidence>